<dbReference type="InterPro" id="IPR036390">
    <property type="entry name" value="WH_DNA-bd_sf"/>
</dbReference>
<dbReference type="PANTHER" id="PTHR30537:SF5">
    <property type="entry name" value="HTH-TYPE TRANSCRIPTIONAL ACTIVATOR TTDR-RELATED"/>
    <property type="match status" value="1"/>
</dbReference>
<keyword evidence="3" id="KW-0238">DNA-binding</keyword>
<keyword evidence="2" id="KW-0805">Transcription regulation</keyword>
<evidence type="ECO:0000256" key="1">
    <source>
        <dbReference type="ARBA" id="ARBA00009437"/>
    </source>
</evidence>
<dbReference type="SUPFAM" id="SSF53850">
    <property type="entry name" value="Periplasmic binding protein-like II"/>
    <property type="match status" value="1"/>
</dbReference>
<dbReference type="Pfam" id="PF03466">
    <property type="entry name" value="LysR_substrate"/>
    <property type="match status" value="1"/>
</dbReference>
<dbReference type="PROSITE" id="PS50931">
    <property type="entry name" value="HTH_LYSR"/>
    <property type="match status" value="1"/>
</dbReference>
<dbReference type="SUPFAM" id="SSF46785">
    <property type="entry name" value="Winged helix' DNA-binding domain"/>
    <property type="match status" value="1"/>
</dbReference>
<dbReference type="KEGG" id="pphr:APZ00_07490"/>
<dbReference type="InterPro" id="IPR036388">
    <property type="entry name" value="WH-like_DNA-bd_sf"/>
</dbReference>
<name>A0A0U3PI70_9HYPH</name>
<dbReference type="CDD" id="cd08422">
    <property type="entry name" value="PBP2_CrgA_like"/>
    <property type="match status" value="1"/>
</dbReference>
<dbReference type="RefSeq" id="WP_058898544.1">
    <property type="nucleotide sequence ID" value="NZ_CP013068.1"/>
</dbReference>
<dbReference type="FunFam" id="3.40.190.290:FF:000001">
    <property type="entry name" value="Transcriptional regulator, LysR family"/>
    <property type="match status" value="1"/>
</dbReference>
<feature type="domain" description="HTH lysR-type" evidence="5">
    <location>
        <begin position="1"/>
        <end position="59"/>
    </location>
</feature>
<reference evidence="6 7" key="1">
    <citation type="submission" date="2015-10" db="EMBL/GenBank/DDBJ databases">
        <title>The world's first case of liver abscess caused by Pannonibacter phragmitetus.</title>
        <authorList>
            <person name="Ming D."/>
            <person name="Wang M."/>
            <person name="Zhou Y."/>
            <person name="Jiang T."/>
            <person name="Hu S."/>
        </authorList>
    </citation>
    <scope>NUCLEOTIDE SEQUENCE [LARGE SCALE GENOMIC DNA]</scope>
    <source>
        <strain evidence="6 7">31801</strain>
    </source>
</reference>
<evidence type="ECO:0000259" key="5">
    <source>
        <dbReference type="PROSITE" id="PS50931"/>
    </source>
</evidence>
<sequence length="299" mass="32991">MDGILRLRLFRSIATLGSFAAAARSHSLSPAAVSKAMSELEGDLGARLFHRTTRRLSLTEAGTLYLDQIRRVLEDLEEAQQSVGNLSSEPSGLLRVSAPMTSSLVLLTSRIPEFLARYPKVSLDLDLDDRRVDLVRDGFDMALRGGRRDEDRELIVKRLGALKHVLCASPAYLARAGTPQEPADLARHECIRFTLSGHADEWTFFRNGKEHRQRVSGRYKVSSSLAVMDALHAGFGLSLIPQAYVAADLAAGTLVRLLPEWGMSEVTINAVYPSRRHVPAKVRAFAGFIGDVLRDTLRD</sequence>
<dbReference type="GO" id="GO:0003700">
    <property type="term" value="F:DNA-binding transcription factor activity"/>
    <property type="evidence" value="ECO:0007669"/>
    <property type="project" value="InterPro"/>
</dbReference>
<evidence type="ECO:0000313" key="6">
    <source>
        <dbReference type="EMBL" id="ALV26941.1"/>
    </source>
</evidence>
<evidence type="ECO:0000256" key="2">
    <source>
        <dbReference type="ARBA" id="ARBA00023015"/>
    </source>
</evidence>
<accession>A0A0U3PI70</accession>
<organism evidence="6 7">
    <name type="scientific">Pannonibacter phragmitetus</name>
    <dbReference type="NCBI Taxonomy" id="121719"/>
    <lineage>
        <taxon>Bacteria</taxon>
        <taxon>Pseudomonadati</taxon>
        <taxon>Pseudomonadota</taxon>
        <taxon>Alphaproteobacteria</taxon>
        <taxon>Hyphomicrobiales</taxon>
        <taxon>Stappiaceae</taxon>
        <taxon>Pannonibacter</taxon>
    </lineage>
</organism>
<evidence type="ECO:0000313" key="7">
    <source>
        <dbReference type="Proteomes" id="UP000064921"/>
    </source>
</evidence>
<dbReference type="Proteomes" id="UP000064921">
    <property type="component" value="Chromosome"/>
</dbReference>
<comment type="similarity">
    <text evidence="1">Belongs to the LysR transcriptional regulatory family.</text>
</comment>
<dbReference type="Gene3D" id="1.10.10.10">
    <property type="entry name" value="Winged helix-like DNA-binding domain superfamily/Winged helix DNA-binding domain"/>
    <property type="match status" value="1"/>
</dbReference>
<proteinExistence type="inferred from homology"/>
<evidence type="ECO:0000256" key="3">
    <source>
        <dbReference type="ARBA" id="ARBA00023125"/>
    </source>
</evidence>
<dbReference type="InterPro" id="IPR005119">
    <property type="entry name" value="LysR_subst-bd"/>
</dbReference>
<protein>
    <submittedName>
        <fullName evidence="6">Transcriptional regulator</fullName>
    </submittedName>
</protein>
<dbReference type="Pfam" id="PF00126">
    <property type="entry name" value="HTH_1"/>
    <property type="match status" value="1"/>
</dbReference>
<dbReference type="PANTHER" id="PTHR30537">
    <property type="entry name" value="HTH-TYPE TRANSCRIPTIONAL REGULATOR"/>
    <property type="match status" value="1"/>
</dbReference>
<dbReference type="AlphaFoldDB" id="A0A0U3PI70"/>
<gene>
    <name evidence="6" type="ORF">APZ00_07490</name>
</gene>
<dbReference type="STRING" id="121719.APZ00_07490"/>
<keyword evidence="7" id="KW-1185">Reference proteome</keyword>
<dbReference type="GO" id="GO:0043565">
    <property type="term" value="F:sequence-specific DNA binding"/>
    <property type="evidence" value="ECO:0007669"/>
    <property type="project" value="TreeGrafter"/>
</dbReference>
<dbReference type="GO" id="GO:0006351">
    <property type="term" value="P:DNA-templated transcription"/>
    <property type="evidence" value="ECO:0007669"/>
    <property type="project" value="TreeGrafter"/>
</dbReference>
<dbReference type="FunFam" id="1.10.10.10:FF:000001">
    <property type="entry name" value="LysR family transcriptional regulator"/>
    <property type="match status" value="1"/>
</dbReference>
<dbReference type="Gene3D" id="3.40.190.290">
    <property type="match status" value="1"/>
</dbReference>
<dbReference type="InterPro" id="IPR000847">
    <property type="entry name" value="LysR_HTH_N"/>
</dbReference>
<evidence type="ECO:0000256" key="4">
    <source>
        <dbReference type="ARBA" id="ARBA00023163"/>
    </source>
</evidence>
<dbReference type="InterPro" id="IPR058163">
    <property type="entry name" value="LysR-type_TF_proteobact-type"/>
</dbReference>
<keyword evidence="4" id="KW-0804">Transcription</keyword>
<dbReference type="EMBL" id="CP013068">
    <property type="protein sequence ID" value="ALV26941.1"/>
    <property type="molecule type" value="Genomic_DNA"/>
</dbReference>